<sequence length="33" mass="3625">MLLLALTPFPVLKVGGQIKSACFLNKYGSDDER</sequence>
<reference evidence="1 2" key="2">
    <citation type="submission" date="2013-04" db="EMBL/GenBank/DDBJ databases">
        <title>Comparative genomics of 12 strains of Erwinia amylovora identifies a pan-genome with a large conserved core and provides insights into host specificity.</title>
        <authorList>
            <person name="Mann R.A."/>
            <person name="Smits T.H.M."/>
            <person name="Buehlmann A."/>
            <person name="Blom J."/>
            <person name="Goesmann A."/>
            <person name="Frey J.E."/>
            <person name="Plummer K.M."/>
            <person name="Beer S.V."/>
            <person name="Luck J."/>
            <person name="Duffy B."/>
            <person name="Rodoni B."/>
        </authorList>
    </citation>
    <scope>NUCLEOTIDE SEQUENCE [LARGE SCALE GENOMIC DNA]</scope>
    <source>
        <strain evidence="2">CFBP 1232</strain>
    </source>
</reference>
<proteinExistence type="predicted"/>
<reference evidence="1 2" key="1">
    <citation type="submission" date="2012-11" db="EMBL/GenBank/DDBJ databases">
        <authorList>
            <person name="Linke B."/>
        </authorList>
    </citation>
    <scope>NUCLEOTIDE SEQUENCE [LARGE SCALE GENOMIC DNA]</scope>
    <source>
        <strain evidence="2">CFBP 1232</strain>
    </source>
</reference>
<organism evidence="1 2">
    <name type="scientific">Erwinia amylovora NBRC 12687 = CFBP 1232</name>
    <dbReference type="NCBI Taxonomy" id="1219359"/>
    <lineage>
        <taxon>Bacteria</taxon>
        <taxon>Pseudomonadati</taxon>
        <taxon>Pseudomonadota</taxon>
        <taxon>Gammaproteobacteria</taxon>
        <taxon>Enterobacterales</taxon>
        <taxon>Erwiniaceae</taxon>
        <taxon>Erwinia</taxon>
    </lineage>
</organism>
<comment type="caution">
    <text evidence="1">The sequence shown here is derived from an EMBL/GenBank/DDBJ whole genome shotgun (WGS) entry which is preliminary data.</text>
</comment>
<gene>
    <name evidence="1" type="ORF">BN437_0718</name>
</gene>
<evidence type="ECO:0000313" key="1">
    <source>
        <dbReference type="EMBL" id="CCO92681.1"/>
    </source>
</evidence>
<evidence type="ECO:0000313" key="2">
    <source>
        <dbReference type="Proteomes" id="UP000013111"/>
    </source>
</evidence>
<dbReference type="EMBL" id="CAPB01000007">
    <property type="protein sequence ID" value="CCO92681.1"/>
    <property type="molecule type" value="Genomic_DNA"/>
</dbReference>
<dbReference type="Proteomes" id="UP000013111">
    <property type="component" value="Unassembled WGS sequence"/>
</dbReference>
<accession>A0A830ZQR0</accession>
<name>A0A830ZQR0_ERWAM</name>
<protein>
    <submittedName>
        <fullName evidence="1">Uncharacterized protein</fullName>
    </submittedName>
</protein>
<dbReference type="AlphaFoldDB" id="A0A830ZQR0"/>